<dbReference type="InterPro" id="IPR032877">
    <property type="entry name" value="Transposase_HTH"/>
</dbReference>
<dbReference type="EMBL" id="CP027843">
    <property type="protein sequence ID" value="AVQ11370.1"/>
    <property type="molecule type" value="Genomic_DNA"/>
</dbReference>
<dbReference type="Pfam" id="PF13542">
    <property type="entry name" value="HTH_Tnp_ISL3"/>
    <property type="match status" value="1"/>
</dbReference>
<evidence type="ECO:0000313" key="5">
    <source>
        <dbReference type="Proteomes" id="UP000033961"/>
    </source>
</evidence>
<dbReference type="Pfam" id="PF01610">
    <property type="entry name" value="DDE_Tnp_ISL3"/>
    <property type="match status" value="1"/>
</dbReference>
<dbReference type="NCBIfam" id="NF033550">
    <property type="entry name" value="transpos_ISL3"/>
    <property type="match status" value="1"/>
</dbReference>
<evidence type="ECO:0000259" key="2">
    <source>
        <dbReference type="Pfam" id="PF13542"/>
    </source>
</evidence>
<accession>A0A2P1QR38</accession>
<dbReference type="InterPro" id="IPR029261">
    <property type="entry name" value="Transposase_Znf"/>
</dbReference>
<dbReference type="PANTHER" id="PTHR33498:SF1">
    <property type="entry name" value="TRANSPOSASE FOR INSERTION SEQUENCE ELEMENT IS1557"/>
    <property type="match status" value="1"/>
</dbReference>
<feature type="domain" description="Transposase IS204/IS1001/IS1096/IS1165 DDE" evidence="1">
    <location>
        <begin position="162"/>
        <end position="399"/>
    </location>
</feature>
<sequence>MNPNEKLEIHYSHLLGISSPWSVESVELNVTAKRVDIEVVYDEKEMVECPDCGKQCPRKDHTEKRTWRHLDTMQFQTLIHARIPRVQCKEHGVKNANVPWSEPYSRFTLLFVKFAIDVIKACGTVSDAAHLLNLSWDEIHLIQKKAVERGLSRRKDERIKYLGIDEKSFRKGRKYITVLNDLQRQTVIEVKEGKSKEAADELLSSLSKKVKRSCEAVAADMDPVFKTAIEENLPDADIVHDKFHISQYLNEALTNVWRDENRRLRRENVETLSGTKFLWITNQENYSEKQKDTFNSLKVDLYKVGRGWQIKEAFKKFWSFSYKGNAEKFFKRWYFWATHSKLKPIIKVAKMLKRNLKYILTYFSHRITNAGSESMNSRIQKIKSNARGFRNFQFFRISILFHLGGLNLYP</sequence>
<proteinExistence type="predicted"/>
<dbReference type="InterPro" id="IPR047951">
    <property type="entry name" value="Transpos_ISL3"/>
</dbReference>
<dbReference type="Pfam" id="PF14690">
    <property type="entry name" value="Zn_ribbon_ISL3"/>
    <property type="match status" value="1"/>
</dbReference>
<feature type="domain" description="Transposase IS204/IS1001/IS1096/IS1165 zinc-finger" evidence="3">
    <location>
        <begin position="48"/>
        <end position="91"/>
    </location>
</feature>
<protein>
    <recommendedName>
        <fullName evidence="6">Transposase</fullName>
    </recommendedName>
</protein>
<evidence type="ECO:0000259" key="3">
    <source>
        <dbReference type="Pfam" id="PF14690"/>
    </source>
</evidence>
<organism evidence="4 5">
    <name type="scientific">Leptospira santarosai</name>
    <dbReference type="NCBI Taxonomy" id="28183"/>
    <lineage>
        <taxon>Bacteria</taxon>
        <taxon>Pseudomonadati</taxon>
        <taxon>Spirochaetota</taxon>
        <taxon>Spirochaetia</taxon>
        <taxon>Leptospirales</taxon>
        <taxon>Leptospiraceae</taxon>
        <taxon>Leptospira</taxon>
    </lineage>
</organism>
<evidence type="ECO:0000313" key="4">
    <source>
        <dbReference type="EMBL" id="AVQ11370.1"/>
    </source>
</evidence>
<evidence type="ECO:0000259" key="1">
    <source>
        <dbReference type="Pfam" id="PF01610"/>
    </source>
</evidence>
<gene>
    <name evidence="4" type="ORF">XB16_1038</name>
</gene>
<dbReference type="InterPro" id="IPR002560">
    <property type="entry name" value="Transposase_DDE"/>
</dbReference>
<evidence type="ECO:0008006" key="6">
    <source>
        <dbReference type="Google" id="ProtNLM"/>
    </source>
</evidence>
<dbReference type="Proteomes" id="UP000033961">
    <property type="component" value="Chromosome I"/>
</dbReference>
<dbReference type="PANTHER" id="PTHR33498">
    <property type="entry name" value="TRANSPOSASE FOR INSERTION SEQUENCE ELEMENT IS1557"/>
    <property type="match status" value="1"/>
</dbReference>
<dbReference type="AlphaFoldDB" id="A0A2P1QR38"/>
<reference evidence="4 5" key="1">
    <citation type="journal article" date="2015" name="Genome Announc.">
        <title>Draft Genome Sequences of Leptospira santarosai Strains U160, U164, and U233, Isolated from Asymptomatic Cattle.</title>
        <authorList>
            <person name="Kremer F.S."/>
            <person name="Eslabao M.R."/>
            <person name="Provisor M."/>
            <person name="Woloski R.D."/>
            <person name="Ramires O.V."/>
            <person name="Moreno L.Z."/>
            <person name="Moreno A.M."/>
            <person name="Hamond C."/>
            <person name="Lilenbaum W."/>
            <person name="Dellagostin O.A."/>
        </authorList>
    </citation>
    <scope>NUCLEOTIDE SEQUENCE [LARGE SCALE GENOMIC DNA]</scope>
    <source>
        <strain evidence="4 5">U160</strain>
    </source>
</reference>
<feature type="domain" description="Transposase IS204/IS1001/IS1096/IS1165 helix-turn-helix" evidence="2">
    <location>
        <begin position="97"/>
        <end position="140"/>
    </location>
</feature>
<name>A0A2P1QR38_9LEPT</name>